<gene>
    <name evidence="1" type="ORF">F2Q69_00007355</name>
</gene>
<dbReference type="AlphaFoldDB" id="A0A8S9PBX4"/>
<evidence type="ECO:0000313" key="1">
    <source>
        <dbReference type="EMBL" id="KAF3513616.1"/>
    </source>
</evidence>
<sequence>MIRWAVLSGHNSDPVLKQKDNNIVGLEEGEGIESNSEHNEQVDQPNVAVSDLTGKGALQRQGITHRSRGRGLKRAIVNSRSLVELICTITFNIGQGRFGCWSDEVEVPVLVSAQMVTVRVKYKGSGDTFLSSFVYHQTVQSREGNYGVRLRAFSAMATRSDHIAIKKFQNVVQKCDMMDLFNVGPSFTWANCQDDNPISKNLD</sequence>
<organism evidence="1 2">
    <name type="scientific">Brassica cretica</name>
    <name type="common">Mustard</name>
    <dbReference type="NCBI Taxonomy" id="69181"/>
    <lineage>
        <taxon>Eukaryota</taxon>
        <taxon>Viridiplantae</taxon>
        <taxon>Streptophyta</taxon>
        <taxon>Embryophyta</taxon>
        <taxon>Tracheophyta</taxon>
        <taxon>Spermatophyta</taxon>
        <taxon>Magnoliopsida</taxon>
        <taxon>eudicotyledons</taxon>
        <taxon>Gunneridae</taxon>
        <taxon>Pentapetalae</taxon>
        <taxon>rosids</taxon>
        <taxon>malvids</taxon>
        <taxon>Brassicales</taxon>
        <taxon>Brassicaceae</taxon>
        <taxon>Brassiceae</taxon>
        <taxon>Brassica</taxon>
    </lineage>
</organism>
<protein>
    <submittedName>
        <fullName evidence="1">Uncharacterized protein</fullName>
    </submittedName>
</protein>
<name>A0A8S9PBX4_BRACR</name>
<dbReference type="EMBL" id="QGKX02001521">
    <property type="protein sequence ID" value="KAF3513616.1"/>
    <property type="molecule type" value="Genomic_DNA"/>
</dbReference>
<dbReference type="Proteomes" id="UP000712600">
    <property type="component" value="Unassembled WGS sequence"/>
</dbReference>
<evidence type="ECO:0000313" key="2">
    <source>
        <dbReference type="Proteomes" id="UP000712600"/>
    </source>
</evidence>
<accession>A0A8S9PBX4</accession>
<comment type="caution">
    <text evidence="1">The sequence shown here is derived from an EMBL/GenBank/DDBJ whole genome shotgun (WGS) entry which is preliminary data.</text>
</comment>
<reference evidence="1" key="1">
    <citation type="submission" date="2019-12" db="EMBL/GenBank/DDBJ databases">
        <title>Genome sequencing and annotation of Brassica cretica.</title>
        <authorList>
            <person name="Studholme D.J."/>
            <person name="Sarris P."/>
        </authorList>
    </citation>
    <scope>NUCLEOTIDE SEQUENCE</scope>
    <source>
        <strain evidence="1">PFS-109/04</strain>
        <tissue evidence="1">Leaf</tissue>
    </source>
</reference>
<proteinExistence type="predicted"/>